<feature type="transmembrane region" description="Helical" evidence="2">
    <location>
        <begin position="361"/>
        <end position="382"/>
    </location>
</feature>
<dbReference type="AlphaFoldDB" id="A0A1Z5KJZ0"/>
<evidence type="ECO:0000256" key="2">
    <source>
        <dbReference type="SAM" id="Phobius"/>
    </source>
</evidence>
<evidence type="ECO:0000313" key="5">
    <source>
        <dbReference type="Proteomes" id="UP000198406"/>
    </source>
</evidence>
<dbReference type="Proteomes" id="UP000198406">
    <property type="component" value="Unassembled WGS sequence"/>
</dbReference>
<dbReference type="PANTHER" id="PTHR22911">
    <property type="entry name" value="ACYL-MALONYL CONDENSING ENZYME-RELATED"/>
    <property type="match status" value="1"/>
</dbReference>
<dbReference type="PANTHER" id="PTHR22911:SF79">
    <property type="entry name" value="MOBA-LIKE NTP TRANSFERASE DOMAIN-CONTAINING PROTEIN"/>
    <property type="match status" value="1"/>
</dbReference>
<feature type="transmembrane region" description="Helical" evidence="2">
    <location>
        <begin position="167"/>
        <end position="186"/>
    </location>
</feature>
<keyword evidence="2" id="KW-0812">Transmembrane</keyword>
<dbReference type="InterPro" id="IPR000620">
    <property type="entry name" value="EamA_dom"/>
</dbReference>
<accession>A0A1Z5KJZ0</accession>
<gene>
    <name evidence="4" type="ORF">FisN_21Lh066</name>
</gene>
<protein>
    <recommendedName>
        <fullName evidence="3">EamA domain-containing protein</fullName>
    </recommendedName>
</protein>
<dbReference type="Pfam" id="PF00892">
    <property type="entry name" value="EamA"/>
    <property type="match status" value="2"/>
</dbReference>
<feature type="transmembrane region" description="Helical" evidence="2">
    <location>
        <begin position="290"/>
        <end position="309"/>
    </location>
</feature>
<comment type="caution">
    <text evidence="4">The sequence shown here is derived from an EMBL/GenBank/DDBJ whole genome shotgun (WGS) entry which is preliminary data.</text>
</comment>
<sequence>MQRDEQSLSEKDALLHPLHAPPKRNHRQTQSLFVGIPAGQRHEGRRHRQRASFGELFQSFSGSLGHGLIGIQEGIELEAELLRATWEQELRDADEGKTYFLDMSMTRSLSVVPETIPDLVEEAVGIQVQSEKNAFLPAVGLVAAVLSVSSNGTALALLDNVPPPLKLYWRMICTCIVLLPFVCKTIRKKGLPHLNGALWVTFAAACISFTCYALLLVLALELTSIGNAVIGANSQAILLILGKFLVGESVLPMEAGGVVLAFMGCMLCSTDEARESAENTNVNDTAASAAMGDLLALGSGIMGVGYLTFAKVLRADLPVTVFMFMIMFCGSFLVLLFMLITRVDIQWNNDPYFGLFGWANLLHSRILVLSYIALICNVVGTMGFVRAMKHFENIVIAVATLLEPMIATLIAVAVGVGELPGPMGWVGNLMVIVGTLGVIYPSVQKGEDLGH</sequence>
<feature type="region of interest" description="Disordered" evidence="1">
    <location>
        <begin position="1"/>
        <end position="30"/>
    </location>
</feature>
<organism evidence="4 5">
    <name type="scientific">Fistulifera solaris</name>
    <name type="common">Oleaginous diatom</name>
    <dbReference type="NCBI Taxonomy" id="1519565"/>
    <lineage>
        <taxon>Eukaryota</taxon>
        <taxon>Sar</taxon>
        <taxon>Stramenopiles</taxon>
        <taxon>Ochrophyta</taxon>
        <taxon>Bacillariophyta</taxon>
        <taxon>Bacillariophyceae</taxon>
        <taxon>Bacillariophycidae</taxon>
        <taxon>Naviculales</taxon>
        <taxon>Naviculaceae</taxon>
        <taxon>Fistulifera</taxon>
    </lineage>
</organism>
<dbReference type="GO" id="GO:0016020">
    <property type="term" value="C:membrane"/>
    <property type="evidence" value="ECO:0007669"/>
    <property type="project" value="InterPro"/>
</dbReference>
<feature type="transmembrane region" description="Helical" evidence="2">
    <location>
        <begin position="321"/>
        <end position="341"/>
    </location>
</feature>
<name>A0A1Z5KJZ0_FISSO</name>
<feature type="compositionally biased region" description="Basic and acidic residues" evidence="1">
    <location>
        <begin position="1"/>
        <end position="14"/>
    </location>
</feature>
<feature type="transmembrane region" description="Helical" evidence="2">
    <location>
        <begin position="423"/>
        <end position="443"/>
    </location>
</feature>
<feature type="transmembrane region" description="Helical" evidence="2">
    <location>
        <begin position="134"/>
        <end position="155"/>
    </location>
</feature>
<feature type="transmembrane region" description="Helical" evidence="2">
    <location>
        <begin position="394"/>
        <end position="417"/>
    </location>
</feature>
<dbReference type="EMBL" id="BDSP01000248">
    <property type="protein sequence ID" value="GAX26599.1"/>
    <property type="molecule type" value="Genomic_DNA"/>
</dbReference>
<feature type="domain" description="EamA" evidence="3">
    <location>
        <begin position="291"/>
        <end position="439"/>
    </location>
</feature>
<dbReference type="OrthoDB" id="74158at2759"/>
<evidence type="ECO:0000256" key="1">
    <source>
        <dbReference type="SAM" id="MobiDB-lite"/>
    </source>
</evidence>
<evidence type="ECO:0000259" key="3">
    <source>
        <dbReference type="Pfam" id="PF00892"/>
    </source>
</evidence>
<keyword evidence="2" id="KW-0472">Membrane</keyword>
<keyword evidence="2" id="KW-1133">Transmembrane helix</keyword>
<dbReference type="SUPFAM" id="SSF103481">
    <property type="entry name" value="Multidrug resistance efflux transporter EmrE"/>
    <property type="match status" value="2"/>
</dbReference>
<feature type="domain" description="EamA" evidence="3">
    <location>
        <begin position="141"/>
        <end position="269"/>
    </location>
</feature>
<reference evidence="4 5" key="1">
    <citation type="journal article" date="2015" name="Plant Cell">
        <title>Oil accumulation by the oleaginous diatom Fistulifera solaris as revealed by the genome and transcriptome.</title>
        <authorList>
            <person name="Tanaka T."/>
            <person name="Maeda Y."/>
            <person name="Veluchamy A."/>
            <person name="Tanaka M."/>
            <person name="Abida H."/>
            <person name="Marechal E."/>
            <person name="Bowler C."/>
            <person name="Muto M."/>
            <person name="Sunaga Y."/>
            <person name="Tanaka M."/>
            <person name="Yoshino T."/>
            <person name="Taniguchi T."/>
            <person name="Fukuda Y."/>
            <person name="Nemoto M."/>
            <person name="Matsumoto M."/>
            <person name="Wong P.S."/>
            <person name="Aburatani S."/>
            <person name="Fujibuchi W."/>
        </authorList>
    </citation>
    <scope>NUCLEOTIDE SEQUENCE [LARGE SCALE GENOMIC DNA]</scope>
    <source>
        <strain evidence="4 5">JPCC DA0580</strain>
    </source>
</reference>
<dbReference type="InterPro" id="IPR037185">
    <property type="entry name" value="EmrE-like"/>
</dbReference>
<dbReference type="InParanoid" id="A0A1Z5KJZ0"/>
<keyword evidence="5" id="KW-1185">Reference proteome</keyword>
<feature type="transmembrane region" description="Helical" evidence="2">
    <location>
        <begin position="198"/>
        <end position="219"/>
    </location>
</feature>
<evidence type="ECO:0000313" key="4">
    <source>
        <dbReference type="EMBL" id="GAX26599.1"/>
    </source>
</evidence>
<proteinExistence type="predicted"/>